<dbReference type="SUPFAM" id="SSF101447">
    <property type="entry name" value="Formin homology 2 domain (FH2 domain)"/>
    <property type="match status" value="1"/>
</dbReference>
<dbReference type="InterPro" id="IPR010919">
    <property type="entry name" value="SAND-like_dom_sf"/>
</dbReference>
<feature type="compositionally biased region" description="Pro residues" evidence="7">
    <location>
        <begin position="582"/>
        <end position="592"/>
    </location>
</feature>
<evidence type="ECO:0000256" key="6">
    <source>
        <dbReference type="ARBA" id="ARBA00023242"/>
    </source>
</evidence>
<dbReference type="Pfam" id="PF08782">
    <property type="entry name" value="c-SKI_SMAD_bind"/>
    <property type="match status" value="1"/>
</dbReference>
<feature type="compositionally biased region" description="Basic and acidic residues" evidence="7">
    <location>
        <begin position="737"/>
        <end position="753"/>
    </location>
</feature>
<dbReference type="InterPro" id="IPR009061">
    <property type="entry name" value="DNA-bd_dom_put_sf"/>
</dbReference>
<dbReference type="Pfam" id="PF02437">
    <property type="entry name" value="Ski_Sno_DHD"/>
    <property type="match status" value="1"/>
</dbReference>
<proteinExistence type="inferred from homology"/>
<feature type="compositionally biased region" description="Acidic residues" evidence="7">
    <location>
        <begin position="652"/>
        <end position="672"/>
    </location>
</feature>
<dbReference type="AlphaFoldDB" id="A0A8C3C014"/>
<dbReference type="InterPro" id="IPR023216">
    <property type="entry name" value="Tscrpt_reg_SKI_SnoN"/>
</dbReference>
<dbReference type="GO" id="GO:0005667">
    <property type="term" value="C:transcription regulator complex"/>
    <property type="evidence" value="ECO:0007669"/>
    <property type="project" value="TreeGrafter"/>
</dbReference>
<keyword evidence="4" id="KW-0805">Transcription regulation</keyword>
<dbReference type="InterPro" id="IPR003380">
    <property type="entry name" value="SKI/SNO/DAC"/>
</dbReference>
<evidence type="ECO:0000313" key="9">
    <source>
        <dbReference type="Ensembl" id="ENSCMMP00000013002.1"/>
    </source>
</evidence>
<feature type="compositionally biased region" description="Basic and acidic residues" evidence="7">
    <location>
        <begin position="686"/>
        <end position="695"/>
    </location>
</feature>
<dbReference type="Proteomes" id="UP000694556">
    <property type="component" value="Chromosome Z"/>
</dbReference>
<feature type="domain" description="c-SKI SMAD4-binding" evidence="8">
    <location>
        <begin position="144"/>
        <end position="236"/>
    </location>
</feature>
<dbReference type="Ensembl" id="ENSCMMT00000014305.1">
    <property type="protein sequence ID" value="ENSCMMP00000013002.1"/>
    <property type="gene ID" value="ENSCMMG00000008254.1"/>
</dbReference>
<comment type="subcellular location">
    <subcellularLocation>
        <location evidence="1">Nucleus</location>
    </subcellularLocation>
</comment>
<keyword evidence="10" id="KW-1185">Reference proteome</keyword>
<organism evidence="9 10">
    <name type="scientific">Cairina moschata</name>
    <name type="common">Muscovy duck</name>
    <dbReference type="NCBI Taxonomy" id="8855"/>
    <lineage>
        <taxon>Eukaryota</taxon>
        <taxon>Metazoa</taxon>
        <taxon>Chordata</taxon>
        <taxon>Craniata</taxon>
        <taxon>Vertebrata</taxon>
        <taxon>Euteleostomi</taxon>
        <taxon>Archelosauria</taxon>
        <taxon>Archosauria</taxon>
        <taxon>Dinosauria</taxon>
        <taxon>Saurischia</taxon>
        <taxon>Theropoda</taxon>
        <taxon>Coelurosauria</taxon>
        <taxon>Aves</taxon>
        <taxon>Neognathae</taxon>
        <taxon>Galloanserae</taxon>
        <taxon>Anseriformes</taxon>
        <taxon>Anatidae</taxon>
        <taxon>Anatinae</taxon>
        <taxon>Cairina</taxon>
    </lineage>
</organism>
<dbReference type="GO" id="GO:0046332">
    <property type="term" value="F:SMAD binding"/>
    <property type="evidence" value="ECO:0007669"/>
    <property type="project" value="InterPro"/>
</dbReference>
<evidence type="ECO:0000256" key="3">
    <source>
        <dbReference type="ARBA" id="ARBA00022491"/>
    </source>
</evidence>
<keyword evidence="5" id="KW-0804">Transcription</keyword>
<keyword evidence="3" id="KW-0678">Repressor</keyword>
<dbReference type="SMART" id="SM01046">
    <property type="entry name" value="c-SKI_SMAD_bind"/>
    <property type="match status" value="1"/>
</dbReference>
<dbReference type="PANTHER" id="PTHR10005">
    <property type="entry name" value="SKI ONCOGENE-RELATED"/>
    <property type="match status" value="1"/>
</dbReference>
<reference evidence="9" key="2">
    <citation type="submission" date="2025-08" db="UniProtKB">
        <authorList>
            <consortium name="Ensembl"/>
        </authorList>
    </citation>
    <scope>IDENTIFICATION</scope>
</reference>
<dbReference type="InterPro" id="IPR014890">
    <property type="entry name" value="c-SKI_SMAD4-bd_dom"/>
</dbReference>
<dbReference type="FunFam" id="3.10.390.10:FF:000001">
    <property type="entry name" value="SKI family transcriptional corepressor 1"/>
    <property type="match status" value="1"/>
</dbReference>
<feature type="compositionally biased region" description="Basic and acidic residues" evidence="7">
    <location>
        <begin position="555"/>
        <end position="564"/>
    </location>
</feature>
<dbReference type="SUPFAM" id="SSF63763">
    <property type="entry name" value="SAND domain-like"/>
    <property type="match status" value="1"/>
</dbReference>
<feature type="compositionally biased region" description="Low complexity" evidence="7">
    <location>
        <begin position="723"/>
        <end position="736"/>
    </location>
</feature>
<protein>
    <submittedName>
        <fullName evidence="9">SKI family transcriptional corepressor 2</fullName>
    </submittedName>
</protein>
<evidence type="ECO:0000256" key="2">
    <source>
        <dbReference type="ARBA" id="ARBA00009513"/>
    </source>
</evidence>
<sequence>MATSPLPGPTDILLPSPSSAYPPDPMSQPRAGHAAMKPNQVGQVILYGIPIVSLVIDGQERLCLAQISNTLLKNFSYNEIHNRRVALGITCVQCTPVQLEILRRAGAMPISSRRCGMITKREAERLCKSFLGENRPPKLPDNFAFDVSHECAWGCRGSFIPARYNSSRAKCIKCSYCSMYFSPNKFIFHSHRTPDAKYTQPDAANFNSWRRHLKLTDKSPQDELVFAWEDVKAMFNGGSRKRALPPAPPAPPAAAAAAAPCHPLGSVKAAAAVVGGGLLSPHLLAAPPDLHQKRPRFEEDDELQEAVAAAVHGGKSPRSYPVIPVPSKGSFGGVLHKFPACGGLFPHPYGFPAAAFGLCHKKEEGGGGGGAETLGGGHKAGGGASGGGLSGLFWPGRKDAAFYPPFCMFWPPRTPAGLPVPTYLQPPPQPPGALGCSLGDGAGLLRQAFLDLSEPGGEPGAPGLAATPASASAAPPQAPAAAAVRDPLFESPPGGGGGAEPASPAASDGGGGAGGGGRVPSHPPHLLEAAGGGGGRKSGGGGGGYHHSSAFRPVGGKEDSESLAKLHGGGPHRPASPLQLLLPPPPPPPPPEDGGCDRHPHPPPPPPHPPHRLLSPGGTSCSFASEDSSEEEEEEEEEDEPEVDVEGHKPPEEEEDEEEEEEDGEEDEDEADPMVASSRFSPARGPLEKGGRDRPTATIPFTRPPIEEKPGEGQVPPQPLPGHPKAGSGSSSPAHHPSLEEQPSYKDNQKSKESNQIILPTKEDNFSDKNKEHNFFITDSEPSGGDFWRDIAGEHTQETNPPHSLKKDVENMGKEELQKVLFEQIDLRRRLEQEFQVLKGNASFPVFNNFQDQMKRELAYREEMVQQLQIIPYAASLIRKEKLGAHLSKS</sequence>
<accession>A0A8C3C014</accession>
<evidence type="ECO:0000259" key="8">
    <source>
        <dbReference type="SMART" id="SM01046"/>
    </source>
</evidence>
<evidence type="ECO:0000256" key="4">
    <source>
        <dbReference type="ARBA" id="ARBA00023015"/>
    </source>
</evidence>
<reference evidence="9" key="1">
    <citation type="submission" date="2018-09" db="EMBL/GenBank/DDBJ databases">
        <title>Common duck and Muscovy duck high density SNP chip.</title>
        <authorList>
            <person name="Vignal A."/>
            <person name="Thebault N."/>
            <person name="Warren W.C."/>
        </authorList>
    </citation>
    <scope>NUCLEOTIDE SEQUENCE [LARGE SCALE GENOMIC DNA]</scope>
</reference>
<feature type="region of interest" description="Disordered" evidence="7">
    <location>
        <begin position="1"/>
        <end position="33"/>
    </location>
</feature>
<evidence type="ECO:0000313" key="10">
    <source>
        <dbReference type="Proteomes" id="UP000694556"/>
    </source>
</evidence>
<feature type="compositionally biased region" description="Acidic residues" evidence="7">
    <location>
        <begin position="627"/>
        <end position="644"/>
    </location>
</feature>
<evidence type="ECO:0000256" key="7">
    <source>
        <dbReference type="SAM" id="MobiDB-lite"/>
    </source>
</evidence>
<dbReference type="PANTHER" id="PTHR10005:SF7">
    <property type="entry name" value="SKI FAMILY TRANSCRIPTIONAL COREPRESSOR 2"/>
    <property type="match status" value="1"/>
</dbReference>
<name>A0A8C3C014_CAIMO</name>
<dbReference type="Gene3D" id="3.10.260.20">
    <property type="entry name" value="Ski"/>
    <property type="match status" value="1"/>
</dbReference>
<dbReference type="GO" id="GO:0000981">
    <property type="term" value="F:DNA-binding transcription factor activity, RNA polymerase II-specific"/>
    <property type="evidence" value="ECO:0007669"/>
    <property type="project" value="TreeGrafter"/>
</dbReference>
<comment type="similarity">
    <text evidence="2">Belongs to the SKI family.</text>
</comment>
<dbReference type="GO" id="GO:0000122">
    <property type="term" value="P:negative regulation of transcription by RNA polymerase II"/>
    <property type="evidence" value="ECO:0007669"/>
    <property type="project" value="TreeGrafter"/>
</dbReference>
<feature type="compositionally biased region" description="Low complexity" evidence="7">
    <location>
        <begin position="461"/>
        <end position="483"/>
    </location>
</feature>
<feature type="region of interest" description="Disordered" evidence="7">
    <location>
        <begin position="452"/>
        <end position="769"/>
    </location>
</feature>
<feature type="compositionally biased region" description="Gly residues" evidence="7">
    <location>
        <begin position="530"/>
        <end position="545"/>
    </location>
</feature>
<reference evidence="9" key="3">
    <citation type="submission" date="2025-09" db="UniProtKB">
        <authorList>
            <consortium name="Ensembl"/>
        </authorList>
    </citation>
    <scope>IDENTIFICATION</scope>
</reference>
<dbReference type="GO" id="GO:0030514">
    <property type="term" value="P:negative regulation of BMP signaling pathway"/>
    <property type="evidence" value="ECO:0007669"/>
    <property type="project" value="TreeGrafter"/>
</dbReference>
<dbReference type="GO" id="GO:0005737">
    <property type="term" value="C:cytoplasm"/>
    <property type="evidence" value="ECO:0007669"/>
    <property type="project" value="TreeGrafter"/>
</dbReference>
<dbReference type="GO" id="GO:0005634">
    <property type="term" value="C:nucleus"/>
    <property type="evidence" value="ECO:0007669"/>
    <property type="project" value="UniProtKB-SubCell"/>
</dbReference>
<evidence type="ECO:0000256" key="1">
    <source>
        <dbReference type="ARBA" id="ARBA00004123"/>
    </source>
</evidence>
<dbReference type="FunFam" id="3.10.260.20:FF:000003">
    <property type="entry name" value="SKI family transcriptional corepressor 1 homolog-B-like"/>
    <property type="match status" value="1"/>
</dbReference>
<feature type="compositionally biased region" description="Gly residues" evidence="7">
    <location>
        <begin position="508"/>
        <end position="518"/>
    </location>
</feature>
<keyword evidence="6" id="KW-0539">Nucleus</keyword>
<dbReference type="SUPFAM" id="SSF46955">
    <property type="entry name" value="Putative DNA-binding domain"/>
    <property type="match status" value="1"/>
</dbReference>
<dbReference type="Gene3D" id="3.10.390.10">
    <property type="entry name" value="SAND domain-like"/>
    <property type="match status" value="1"/>
</dbReference>
<dbReference type="CDD" id="cd21080">
    <property type="entry name" value="DHD_Skor"/>
    <property type="match status" value="1"/>
</dbReference>
<evidence type="ECO:0000256" key="5">
    <source>
        <dbReference type="ARBA" id="ARBA00023163"/>
    </source>
</evidence>
<dbReference type="GO" id="GO:0000978">
    <property type="term" value="F:RNA polymerase II cis-regulatory region sequence-specific DNA binding"/>
    <property type="evidence" value="ECO:0007669"/>
    <property type="project" value="TreeGrafter"/>
</dbReference>
<dbReference type="InterPro" id="IPR037000">
    <property type="entry name" value="Ski_DNA-bd_sf"/>
</dbReference>